<evidence type="ECO:0000256" key="1">
    <source>
        <dbReference type="ARBA" id="ARBA00022737"/>
    </source>
</evidence>
<evidence type="ECO:0000259" key="2">
    <source>
        <dbReference type="Pfam" id="PF03107"/>
    </source>
</evidence>
<keyword evidence="4" id="KW-1185">Reference proteome</keyword>
<organism evidence="3 4">
    <name type="scientific">Taxus chinensis</name>
    <name type="common">Chinese yew</name>
    <name type="synonym">Taxus wallichiana var. chinensis</name>
    <dbReference type="NCBI Taxonomy" id="29808"/>
    <lineage>
        <taxon>Eukaryota</taxon>
        <taxon>Viridiplantae</taxon>
        <taxon>Streptophyta</taxon>
        <taxon>Embryophyta</taxon>
        <taxon>Tracheophyta</taxon>
        <taxon>Spermatophyta</taxon>
        <taxon>Pinopsida</taxon>
        <taxon>Pinidae</taxon>
        <taxon>Conifers II</taxon>
        <taxon>Cupressales</taxon>
        <taxon>Taxaceae</taxon>
        <taxon>Taxus</taxon>
    </lineage>
</organism>
<protein>
    <recommendedName>
        <fullName evidence="2">DC1 domain-containing protein</fullName>
    </recommendedName>
</protein>
<dbReference type="PANTHER" id="PTHR47841:SF3">
    <property type="entry name" value="OS09G0492800 PROTEIN"/>
    <property type="match status" value="1"/>
</dbReference>
<name>A0AA38FI29_TAXCH</name>
<dbReference type="Pfam" id="PF03107">
    <property type="entry name" value="C1_2"/>
    <property type="match status" value="3"/>
</dbReference>
<comment type="caution">
    <text evidence="3">The sequence shown here is derived from an EMBL/GenBank/DDBJ whole genome shotgun (WGS) entry which is preliminary data.</text>
</comment>
<proteinExistence type="predicted"/>
<dbReference type="SUPFAM" id="SSF57889">
    <property type="entry name" value="Cysteine-rich domain"/>
    <property type="match status" value="1"/>
</dbReference>
<feature type="domain" description="DC1" evidence="2">
    <location>
        <begin position="127"/>
        <end position="173"/>
    </location>
</feature>
<dbReference type="InterPro" id="IPR046349">
    <property type="entry name" value="C1-like_sf"/>
</dbReference>
<evidence type="ECO:0000313" key="3">
    <source>
        <dbReference type="EMBL" id="KAH9302742.1"/>
    </source>
</evidence>
<gene>
    <name evidence="3" type="ORF">KI387_014325</name>
</gene>
<dbReference type="InterPro" id="IPR004146">
    <property type="entry name" value="DC1"/>
</dbReference>
<keyword evidence="1" id="KW-0677">Repeat</keyword>
<accession>A0AA38FI29</accession>
<dbReference type="PANTHER" id="PTHR47841">
    <property type="entry name" value="DIACYLGLYCEROL KINASE THETA-LIKE-RELATED"/>
    <property type="match status" value="1"/>
</dbReference>
<feature type="domain" description="DC1" evidence="2">
    <location>
        <begin position="17"/>
        <end position="61"/>
    </location>
</feature>
<evidence type="ECO:0000313" key="4">
    <source>
        <dbReference type="Proteomes" id="UP000824469"/>
    </source>
</evidence>
<sequence length="243" mass="26759">MALVQSGIKVGEEIQHFSHPQHALNLIYLPYLYTCSGCKEYGAGRRYMCNQCDFDIHEFCAKAPAAVSHPYHTQHQLIFHKQPGGLKKSKCDVCGKTTNGFAFRCPTCNFCLHPCCSQLPNSLSFKGHPEHSLKLLSGSPDGSPYTCNFCNKKGTTWVYHCAPCDYYLHALCAKPVINGLEEEGIVNVPPKKSKIGRAARYASQVVQLFVDGLVEGLGEGVGDALLNNVTREIPINDNDDKHG</sequence>
<feature type="domain" description="DC1" evidence="2">
    <location>
        <begin position="70"/>
        <end position="116"/>
    </location>
</feature>
<dbReference type="AlphaFoldDB" id="A0AA38FI29"/>
<reference evidence="3 4" key="1">
    <citation type="journal article" date="2021" name="Nat. Plants">
        <title>The Taxus genome provides insights into paclitaxel biosynthesis.</title>
        <authorList>
            <person name="Xiong X."/>
            <person name="Gou J."/>
            <person name="Liao Q."/>
            <person name="Li Y."/>
            <person name="Zhou Q."/>
            <person name="Bi G."/>
            <person name="Li C."/>
            <person name="Du R."/>
            <person name="Wang X."/>
            <person name="Sun T."/>
            <person name="Guo L."/>
            <person name="Liang H."/>
            <person name="Lu P."/>
            <person name="Wu Y."/>
            <person name="Zhang Z."/>
            <person name="Ro D.K."/>
            <person name="Shang Y."/>
            <person name="Huang S."/>
            <person name="Yan J."/>
        </authorList>
    </citation>
    <scope>NUCLEOTIDE SEQUENCE [LARGE SCALE GENOMIC DNA]</scope>
    <source>
        <strain evidence="3">Ta-2019</strain>
    </source>
</reference>
<dbReference type="OMA" id="CCAMLNT"/>
<dbReference type="Proteomes" id="UP000824469">
    <property type="component" value="Unassembled WGS sequence"/>
</dbReference>
<dbReference type="EMBL" id="JAHRHJ020000009">
    <property type="protein sequence ID" value="KAH9302742.1"/>
    <property type="molecule type" value="Genomic_DNA"/>
</dbReference>